<evidence type="ECO:0000313" key="5">
    <source>
        <dbReference type="EMBL" id="KUO41292.1"/>
    </source>
</evidence>
<keyword evidence="3" id="KW-0786">Thiamine pyrophosphate</keyword>
<evidence type="ECO:0000256" key="2">
    <source>
        <dbReference type="ARBA" id="ARBA00023002"/>
    </source>
</evidence>
<dbReference type="InterPro" id="IPR050642">
    <property type="entry name" value="PDH_E1_Alpha_Subunit"/>
</dbReference>
<gene>
    <name evidence="5" type="ORF">APZ16_00215</name>
</gene>
<evidence type="ECO:0000259" key="4">
    <source>
        <dbReference type="Pfam" id="PF00676"/>
    </source>
</evidence>
<accession>A0A147JXK2</accession>
<comment type="caution">
    <text evidence="5">The sequence shown here is derived from an EMBL/GenBank/DDBJ whole genome shotgun (WGS) entry which is preliminary data.</text>
</comment>
<dbReference type="CDD" id="cd02000">
    <property type="entry name" value="TPP_E1_PDC_ADC_BCADC"/>
    <property type="match status" value="1"/>
</dbReference>
<dbReference type="PANTHER" id="PTHR11516">
    <property type="entry name" value="PYRUVATE DEHYDROGENASE E1 COMPONENT, ALPHA SUBUNIT BACTERIAL AND ORGANELLAR"/>
    <property type="match status" value="1"/>
</dbReference>
<evidence type="ECO:0000313" key="6">
    <source>
        <dbReference type="Proteomes" id="UP000074294"/>
    </source>
</evidence>
<keyword evidence="2" id="KW-0560">Oxidoreductase</keyword>
<feature type="domain" description="Dehydrogenase E1 component" evidence="4">
    <location>
        <begin position="14"/>
        <end position="315"/>
    </location>
</feature>
<dbReference type="AlphaFoldDB" id="A0A147JXK2"/>
<comment type="cofactor">
    <cofactor evidence="1">
        <name>thiamine diphosphate</name>
        <dbReference type="ChEBI" id="CHEBI:58937"/>
    </cofactor>
</comment>
<dbReference type="GO" id="GO:0004739">
    <property type="term" value="F:pyruvate dehydrogenase (acetyl-transferring) activity"/>
    <property type="evidence" value="ECO:0007669"/>
    <property type="project" value="TreeGrafter"/>
</dbReference>
<dbReference type="InterPro" id="IPR001017">
    <property type="entry name" value="DH_E1"/>
</dbReference>
<dbReference type="InterPro" id="IPR029061">
    <property type="entry name" value="THDP-binding"/>
</dbReference>
<evidence type="ECO:0000256" key="3">
    <source>
        <dbReference type="ARBA" id="ARBA00023052"/>
    </source>
</evidence>
<organism evidence="5 6">
    <name type="scientific">Hadarchaeum yellowstonense</name>
    <dbReference type="NCBI Taxonomy" id="1776334"/>
    <lineage>
        <taxon>Archaea</taxon>
        <taxon>Methanobacteriati</taxon>
        <taxon>Candidatus Hadarchaeota</taxon>
        <taxon>Candidatus Hadarchaeia</taxon>
        <taxon>Candidatus Hadarchaeales</taxon>
        <taxon>Candidatus Hadarchaeaceae</taxon>
        <taxon>Candidatus Hadarchaeum</taxon>
    </lineage>
</organism>
<reference evidence="5 6" key="1">
    <citation type="journal article" date="2016" name="Nat. Microbiol.">
        <title>Genomic inference of the metabolism of cosmopolitan subsurface Archaea, Hadesarchaea.</title>
        <authorList>
            <person name="Baker B.J."/>
            <person name="Saw J.H."/>
            <person name="Lind A.E."/>
            <person name="Lazar C.S."/>
            <person name="Hinrichs K.-U."/>
            <person name="Teske A.P."/>
            <person name="Ettema T.J."/>
        </authorList>
    </citation>
    <scope>NUCLEOTIDE SEQUENCE [LARGE SCALE GENOMIC DNA]</scope>
</reference>
<sequence length="328" mass="36476">MEITVEDLLDKYKTMVKIRRFEEKVSELFAKGKIPGFLHLSIGQEAVPAGMRNVVKKGDYLISTHRAHGHMIAWGLDLSKMFAELFGKETGYNRGRGGSMHICDPNSGALFASAIVGAGTVIATGSGLSAKLRKTDQVTICFMGDGATEEGTFHEGLNLAAIWKLPVVFVVENNMYAISMCVKNAMLCEKISDRAKAYGMPGITVDGNDVLAVHKAFKDAVKRARDGGGPTLIECLTYRHHGHWEGDPDYTAEVYRKREEVQEWLKRDPIKIFEIKLKEMGVLNQQIIEKIEKEIQVEIEEAVKYAERSPLPDPEKIIEDVFSTTDGV</sequence>
<dbReference type="STRING" id="1776334.APZ16_00215"/>
<dbReference type="EMBL" id="LQMQ01000025">
    <property type="protein sequence ID" value="KUO41292.1"/>
    <property type="molecule type" value="Genomic_DNA"/>
</dbReference>
<evidence type="ECO:0000256" key="1">
    <source>
        <dbReference type="ARBA" id="ARBA00001964"/>
    </source>
</evidence>
<dbReference type="Pfam" id="PF00676">
    <property type="entry name" value="E1_dh"/>
    <property type="match status" value="1"/>
</dbReference>
<keyword evidence="5" id="KW-0670">Pyruvate</keyword>
<proteinExistence type="predicted"/>
<protein>
    <submittedName>
        <fullName evidence="5">Pyruvate dehydrogenase (Acetyl-transferring) E1 component subunit alpha</fullName>
    </submittedName>
</protein>
<dbReference type="SUPFAM" id="SSF52518">
    <property type="entry name" value="Thiamin diphosphate-binding fold (THDP-binding)"/>
    <property type="match status" value="1"/>
</dbReference>
<dbReference type="Gene3D" id="3.40.50.970">
    <property type="match status" value="1"/>
</dbReference>
<dbReference type="Proteomes" id="UP000074294">
    <property type="component" value="Unassembled WGS sequence"/>
</dbReference>
<dbReference type="PANTHER" id="PTHR11516:SF60">
    <property type="entry name" value="PYRUVATE DEHYDROGENASE E1 COMPONENT SUBUNIT ALPHA"/>
    <property type="match status" value="1"/>
</dbReference>
<name>A0A147JXK2_HADYE</name>
<dbReference type="GO" id="GO:0006086">
    <property type="term" value="P:pyruvate decarboxylation to acetyl-CoA"/>
    <property type="evidence" value="ECO:0007669"/>
    <property type="project" value="TreeGrafter"/>
</dbReference>